<dbReference type="Proteomes" id="UP000179807">
    <property type="component" value="Unassembled WGS sequence"/>
</dbReference>
<dbReference type="EMBL" id="MLAK01000705">
    <property type="protein sequence ID" value="OHT07091.1"/>
    <property type="molecule type" value="Genomic_DNA"/>
</dbReference>
<name>A0A1J4K7B4_9EUKA</name>
<dbReference type="AlphaFoldDB" id="A0A1J4K7B4"/>
<dbReference type="RefSeq" id="XP_068360227.1">
    <property type="nucleotide sequence ID" value="XM_068492414.1"/>
</dbReference>
<evidence type="ECO:0000256" key="1">
    <source>
        <dbReference type="SAM" id="MobiDB-lite"/>
    </source>
</evidence>
<sequence>MDPITLEKIHSTITSDLSSGDIQTLSLKVVVSTCIDSHGHLLYSGKTFFKFIAENVTELLDLALMDSPPPNPNPNRTNAKKPDQICTQEKQNPHGKDDSDDSDDSTYKNNNNEKIYFNGQSYEECSKTAFLLLSNGSKYVVDALIKDYTFFIKATTILNQNEISPKLAGRIAAIFVNIINRSKESSINAIGFLTQLIRFIRDPSVFDLYHTMTMHKKRFNEMQILMSQVNLDSFVIEELSKVENSPDTFYDVDKKLNLCLFIQDCLKNSILMHSFQNDRILKKLIELMDSEVCKNNIYLLNQVWQAISLLPSPKTIPKMQSLIKTALEIINKKVETIHIYHSSVFEFLSQITSLKPTMLNDKAKNDIILSIKFFIREFPSSTSLMTPIFRVIRASMASRDFSHKVLSNLMPLFINLAQSKNRNAASASATQFLADMERMKTVSIMINKSLSINAEYTAFYKSTFKKYLEEMNKPYGGPVTKFVNKEKPRLERSCD</sequence>
<accession>A0A1J4K7B4</accession>
<dbReference type="GeneID" id="94827118"/>
<gene>
    <name evidence="2" type="ORF">TRFO_05305</name>
</gene>
<feature type="region of interest" description="Disordered" evidence="1">
    <location>
        <begin position="64"/>
        <end position="110"/>
    </location>
</feature>
<comment type="caution">
    <text evidence="2">The sequence shown here is derived from an EMBL/GenBank/DDBJ whole genome shotgun (WGS) entry which is preliminary data.</text>
</comment>
<evidence type="ECO:0000313" key="3">
    <source>
        <dbReference type="Proteomes" id="UP000179807"/>
    </source>
</evidence>
<evidence type="ECO:0000313" key="2">
    <source>
        <dbReference type="EMBL" id="OHT07091.1"/>
    </source>
</evidence>
<organism evidence="2 3">
    <name type="scientific">Tritrichomonas foetus</name>
    <dbReference type="NCBI Taxonomy" id="1144522"/>
    <lineage>
        <taxon>Eukaryota</taxon>
        <taxon>Metamonada</taxon>
        <taxon>Parabasalia</taxon>
        <taxon>Tritrichomonadida</taxon>
        <taxon>Tritrichomonadidae</taxon>
        <taxon>Tritrichomonas</taxon>
    </lineage>
</organism>
<protein>
    <submittedName>
        <fullName evidence="2">Uncharacterized protein</fullName>
    </submittedName>
</protein>
<dbReference type="VEuPathDB" id="TrichDB:TRFO_05305"/>
<reference evidence="2" key="1">
    <citation type="submission" date="2016-10" db="EMBL/GenBank/DDBJ databases">
        <authorList>
            <person name="Benchimol M."/>
            <person name="Almeida L.G."/>
            <person name="Vasconcelos A.T."/>
            <person name="Perreira-Neves A."/>
            <person name="Rosa I.A."/>
            <person name="Tasca T."/>
            <person name="Bogo M.R."/>
            <person name="de Souza W."/>
        </authorList>
    </citation>
    <scope>NUCLEOTIDE SEQUENCE [LARGE SCALE GENOMIC DNA]</scope>
    <source>
        <strain evidence="2">K</strain>
    </source>
</reference>
<proteinExistence type="predicted"/>
<keyword evidence="3" id="KW-1185">Reference proteome</keyword>